<dbReference type="AlphaFoldDB" id="A0AAV4LM91"/>
<dbReference type="GeneID" id="94192624"/>
<organism evidence="1 2">
    <name type="scientific">Babesia caballi</name>
    <dbReference type="NCBI Taxonomy" id="5871"/>
    <lineage>
        <taxon>Eukaryota</taxon>
        <taxon>Sar</taxon>
        <taxon>Alveolata</taxon>
        <taxon>Apicomplexa</taxon>
        <taxon>Aconoidasida</taxon>
        <taxon>Piroplasmida</taxon>
        <taxon>Babesiidae</taxon>
        <taxon>Babesia</taxon>
    </lineage>
</organism>
<comment type="caution">
    <text evidence="1">The sequence shown here is derived from an EMBL/GenBank/DDBJ whole genome shotgun (WGS) entry which is preliminary data.</text>
</comment>
<dbReference type="Proteomes" id="UP001497744">
    <property type="component" value="Unassembled WGS sequence"/>
</dbReference>
<name>A0AAV4LM91_BABCB</name>
<evidence type="ECO:0000313" key="2">
    <source>
        <dbReference type="Proteomes" id="UP001497744"/>
    </source>
</evidence>
<sequence>MRRNVGRSDASACDKAVGIINSLIPNELRKSFGQLDNETSTGISIQSLNNLINIHTKPNIRYFNTSKKLRNFLGKFWDSITPTTTPILPRHPQDPVDGLLPVGRAGEQWSTKGHREMDEANIRTL</sequence>
<reference evidence="1 2" key="1">
    <citation type="submission" date="2021-06" db="EMBL/GenBank/DDBJ databases">
        <title>Genome sequence of Babesia caballi.</title>
        <authorList>
            <person name="Yamagishi J."/>
            <person name="Kidaka T."/>
            <person name="Ochi A."/>
        </authorList>
    </citation>
    <scope>NUCLEOTIDE SEQUENCE [LARGE SCALE GENOMIC DNA]</scope>
    <source>
        <strain evidence="1">USDA-D6B2</strain>
    </source>
</reference>
<dbReference type="EMBL" id="BPLF01000001">
    <property type="protein sequence ID" value="GIX61141.1"/>
    <property type="molecule type" value="Genomic_DNA"/>
</dbReference>
<protein>
    <submittedName>
        <fullName evidence="1">Gamma-glutamyltransferase family protein</fullName>
    </submittedName>
</protein>
<accession>A0AAV4LM91</accession>
<dbReference type="RefSeq" id="XP_067713212.1">
    <property type="nucleotide sequence ID" value="XM_067857111.1"/>
</dbReference>
<gene>
    <name evidence="1" type="ORF">BcabD6B2_05760</name>
</gene>
<keyword evidence="2" id="KW-1185">Reference proteome</keyword>
<evidence type="ECO:0000313" key="1">
    <source>
        <dbReference type="EMBL" id="GIX61141.1"/>
    </source>
</evidence>
<proteinExistence type="predicted"/>